<dbReference type="SUPFAM" id="SSF54060">
    <property type="entry name" value="His-Me finger endonucleases"/>
    <property type="match status" value="1"/>
</dbReference>
<dbReference type="InterPro" id="IPR044925">
    <property type="entry name" value="His-Me_finger_sf"/>
</dbReference>
<gene>
    <name evidence="1" type="ORF">EZS28_019941</name>
</gene>
<name>A0A5J4VPV6_9EUKA</name>
<sequence>MKIRQQAKDDHNDGLAQFAKIVLNSAFGGDCLNSEKYSNTKLLSSERTFLQHMMNGFIHSTELNDDLYAVQVDKESCRCNTCLQVAYFVLDSAKFWMHFVQCDTDSLTWAISGDSNRGPDQLFDAVIKDQQYYDTYKDSVYCANGQKQILHIGVEKYGLNCIALSPKNYIINDEIVLKGVILNQNPQINEQTFVDCINKGIVTTAVNTTLAQRKGIMSRLQMERNAITKMTTKADEQVNQVGQFVPLVADDEFEINDMYPYQIRRIDNKEIKEPFQTQGYYRITLNKKQYLLHRLIAQNFIPNPDNLNEVDHINRDRSDYHIENLPIEALEQLHIDWKSIWKIIYEAGIKYACESKLCR</sequence>
<dbReference type="InterPro" id="IPR043502">
    <property type="entry name" value="DNA/RNA_pol_sf"/>
</dbReference>
<dbReference type="Proteomes" id="UP000324800">
    <property type="component" value="Unassembled WGS sequence"/>
</dbReference>
<comment type="caution">
    <text evidence="1">The sequence shown here is derived from an EMBL/GenBank/DDBJ whole genome shotgun (WGS) entry which is preliminary data.</text>
</comment>
<evidence type="ECO:0000313" key="2">
    <source>
        <dbReference type="Proteomes" id="UP000324800"/>
    </source>
</evidence>
<dbReference type="AlphaFoldDB" id="A0A5J4VPV6"/>
<dbReference type="EMBL" id="SNRW01005713">
    <property type="protein sequence ID" value="KAA6384531.1"/>
    <property type="molecule type" value="Genomic_DNA"/>
</dbReference>
<evidence type="ECO:0000313" key="1">
    <source>
        <dbReference type="EMBL" id="KAA6384531.1"/>
    </source>
</evidence>
<accession>A0A5J4VPV6</accession>
<proteinExistence type="predicted"/>
<dbReference type="SUPFAM" id="SSF56672">
    <property type="entry name" value="DNA/RNA polymerases"/>
    <property type="match status" value="1"/>
</dbReference>
<dbReference type="Gene3D" id="3.90.75.20">
    <property type="match status" value="1"/>
</dbReference>
<reference evidence="1 2" key="1">
    <citation type="submission" date="2019-03" db="EMBL/GenBank/DDBJ databases">
        <title>Single cell metagenomics reveals metabolic interactions within the superorganism composed of flagellate Streblomastix strix and complex community of Bacteroidetes bacteria on its surface.</title>
        <authorList>
            <person name="Treitli S.C."/>
            <person name="Kolisko M."/>
            <person name="Husnik F."/>
            <person name="Keeling P."/>
            <person name="Hampl V."/>
        </authorList>
    </citation>
    <scope>NUCLEOTIDE SEQUENCE [LARGE SCALE GENOMIC DNA]</scope>
    <source>
        <strain evidence="1">ST1C</strain>
    </source>
</reference>
<organism evidence="1 2">
    <name type="scientific">Streblomastix strix</name>
    <dbReference type="NCBI Taxonomy" id="222440"/>
    <lineage>
        <taxon>Eukaryota</taxon>
        <taxon>Metamonada</taxon>
        <taxon>Preaxostyla</taxon>
        <taxon>Oxymonadida</taxon>
        <taxon>Streblomastigidae</taxon>
        <taxon>Streblomastix</taxon>
    </lineage>
</organism>
<protein>
    <submittedName>
        <fullName evidence="1">Uncharacterized protein</fullName>
    </submittedName>
</protein>